<reference evidence="3" key="1">
    <citation type="submission" date="2020-11" db="EMBL/GenBank/DDBJ databases">
        <title>Halonatronomonas betainensis gen. nov., sp. nov. a novel haloalkaliphilic representative of the family Halanaerobiacae capable of betaine degradation.</title>
        <authorList>
            <person name="Boltyanskaya Y."/>
            <person name="Kevbrin V."/>
            <person name="Detkova E."/>
            <person name="Grouzdev D.S."/>
            <person name="Koziaeva V."/>
            <person name="Zhilina T."/>
        </authorList>
    </citation>
    <scope>NUCLEOTIDE SEQUENCE</scope>
    <source>
        <strain evidence="3">Z-7014</strain>
    </source>
</reference>
<keyword evidence="2" id="KW-0732">Signal</keyword>
<dbReference type="InterPro" id="IPR009742">
    <property type="entry name" value="Curlin_rpt"/>
</dbReference>
<organism evidence="3 4">
    <name type="scientific">Halonatronomonas betaini</name>
    <dbReference type="NCBI Taxonomy" id="2778430"/>
    <lineage>
        <taxon>Bacteria</taxon>
        <taxon>Bacillati</taxon>
        <taxon>Bacillota</taxon>
        <taxon>Clostridia</taxon>
        <taxon>Halanaerobiales</taxon>
        <taxon>Halarsenatibacteraceae</taxon>
        <taxon>Halonatronomonas</taxon>
    </lineage>
</organism>
<dbReference type="EMBL" id="JADPIE010000004">
    <property type="protein sequence ID" value="MBF8436986.1"/>
    <property type="molecule type" value="Genomic_DNA"/>
</dbReference>
<dbReference type="AlphaFoldDB" id="A0A931ASC0"/>
<dbReference type="GO" id="GO:0007155">
    <property type="term" value="P:cell adhesion"/>
    <property type="evidence" value="ECO:0007669"/>
    <property type="project" value="InterPro"/>
</dbReference>
<dbReference type="GO" id="GO:0009289">
    <property type="term" value="C:pilus"/>
    <property type="evidence" value="ECO:0007669"/>
    <property type="project" value="InterPro"/>
</dbReference>
<dbReference type="RefSeq" id="WP_270453915.1">
    <property type="nucleotide sequence ID" value="NZ_JADPIE010000004.1"/>
</dbReference>
<dbReference type="Proteomes" id="UP000621436">
    <property type="component" value="Unassembled WGS sequence"/>
</dbReference>
<sequence length="107" mass="12081">MNKLILIIFISIIIIGATDIQALELEYSSVVYEIDEEFNIVISLGLDWQGFIYQEGGHNFFLIYQRDEDNYFSIKQEGENNRAAIIQQGSGNTAVINQSGSNNEEAD</sequence>
<comment type="caution">
    <text evidence="3">The sequence shown here is derived from an EMBL/GenBank/DDBJ whole genome shotgun (WGS) entry which is preliminary data.</text>
</comment>
<evidence type="ECO:0000256" key="1">
    <source>
        <dbReference type="ARBA" id="ARBA00009766"/>
    </source>
</evidence>
<protein>
    <submittedName>
        <fullName evidence="3">Uncharacterized protein</fullName>
    </submittedName>
</protein>
<dbReference type="Pfam" id="PF07012">
    <property type="entry name" value="Curlin_rpt"/>
    <property type="match status" value="1"/>
</dbReference>
<proteinExistence type="inferred from homology"/>
<comment type="similarity">
    <text evidence="1">Belongs to the CsgA/CsgB family.</text>
</comment>
<evidence type="ECO:0000313" key="4">
    <source>
        <dbReference type="Proteomes" id="UP000621436"/>
    </source>
</evidence>
<evidence type="ECO:0000313" key="3">
    <source>
        <dbReference type="EMBL" id="MBF8436986.1"/>
    </source>
</evidence>
<keyword evidence="4" id="KW-1185">Reference proteome</keyword>
<evidence type="ECO:0000256" key="2">
    <source>
        <dbReference type="ARBA" id="ARBA00022729"/>
    </source>
</evidence>
<gene>
    <name evidence="3" type="ORF">I0Q91_07855</name>
</gene>
<name>A0A931ASC0_9FIRM</name>
<accession>A0A931ASC0</accession>